<dbReference type="AlphaFoldDB" id="A0A383V346"/>
<evidence type="ECO:0000313" key="2">
    <source>
        <dbReference type="Proteomes" id="UP000256970"/>
    </source>
</evidence>
<name>A0A383V346_TETOB</name>
<dbReference type="EMBL" id="FNXT01000035">
    <property type="protein sequence ID" value="SZX59985.1"/>
    <property type="molecule type" value="Genomic_DNA"/>
</dbReference>
<dbReference type="OrthoDB" id="239865at2759"/>
<organism evidence="1 2">
    <name type="scientific">Tetradesmus obliquus</name>
    <name type="common">Green alga</name>
    <name type="synonym">Acutodesmus obliquus</name>
    <dbReference type="NCBI Taxonomy" id="3088"/>
    <lineage>
        <taxon>Eukaryota</taxon>
        <taxon>Viridiplantae</taxon>
        <taxon>Chlorophyta</taxon>
        <taxon>core chlorophytes</taxon>
        <taxon>Chlorophyceae</taxon>
        <taxon>CS clade</taxon>
        <taxon>Sphaeropleales</taxon>
        <taxon>Scenedesmaceae</taxon>
        <taxon>Tetradesmus</taxon>
    </lineage>
</organism>
<dbReference type="PANTHER" id="PTHR47915">
    <property type="entry name" value="SI:DKEY-19B23.7"/>
    <property type="match status" value="1"/>
</dbReference>
<reference evidence="1 2" key="1">
    <citation type="submission" date="2016-10" db="EMBL/GenBank/DDBJ databases">
        <authorList>
            <person name="Cai Z."/>
        </authorList>
    </citation>
    <scope>NUCLEOTIDE SEQUENCE [LARGE SCALE GENOMIC DNA]</scope>
</reference>
<evidence type="ECO:0000313" key="1">
    <source>
        <dbReference type="EMBL" id="SZX59985.1"/>
    </source>
</evidence>
<dbReference type="STRING" id="3088.A0A383V346"/>
<dbReference type="PANTHER" id="PTHR47915:SF1">
    <property type="entry name" value="SI:DKEY-19B23.7"/>
    <property type="match status" value="1"/>
</dbReference>
<dbReference type="InterPro" id="IPR057208">
    <property type="entry name" value="DUF7886"/>
</dbReference>
<gene>
    <name evidence="1" type="ORF">BQ4739_LOCUS576</name>
</gene>
<accession>A0A383V346</accession>
<protein>
    <submittedName>
        <fullName evidence="1">Uncharacterized protein</fullName>
    </submittedName>
</protein>
<proteinExistence type="predicted"/>
<keyword evidence="2" id="KW-1185">Reference proteome</keyword>
<dbReference type="Proteomes" id="UP000256970">
    <property type="component" value="Unassembled WGS sequence"/>
</dbReference>
<dbReference type="Pfam" id="PF25377">
    <property type="entry name" value="DUF7886"/>
    <property type="match status" value="1"/>
</dbReference>
<sequence length="240" mass="26565">MSSKGPLDGFYKDSLRMGNLKCFNHFSLYLKGREELVVTIYHGLLPATTPPPMARLTTPGGGEQALPPASPASHESDVNNPEVTVFLVGAYAKYNWPYVWLRSFNRNNRGTDIDAPLDLPSTNQWQDKGLRVWHIVEELINMNMSPPPQNPFAVNFEALTQMPTLERALQAGATAAFLRELLLSPLCSAPAAVEADMQRCLEMHFKDMPQLLPEQPGKLPADCLERLQPQPAASSRQVAA</sequence>